<keyword evidence="4" id="KW-1185">Reference proteome</keyword>
<evidence type="ECO:0000256" key="2">
    <source>
        <dbReference type="SAM" id="SignalP"/>
    </source>
</evidence>
<dbReference type="EMBL" id="MU806236">
    <property type="protein sequence ID" value="KAJ3837584.1"/>
    <property type="molecule type" value="Genomic_DNA"/>
</dbReference>
<dbReference type="AlphaFoldDB" id="A0AA38UD51"/>
<evidence type="ECO:0000256" key="1">
    <source>
        <dbReference type="SAM" id="MobiDB-lite"/>
    </source>
</evidence>
<protein>
    <submittedName>
        <fullName evidence="3">Uncharacterized protein</fullName>
    </submittedName>
</protein>
<feature type="signal peptide" evidence="2">
    <location>
        <begin position="1"/>
        <end position="27"/>
    </location>
</feature>
<name>A0AA38UD51_9AGAR</name>
<sequence>MVKILATRTAILSLSLLQAGLITSVLAAPTATVAPVHSMIKSNAMKPLASGTSGASGSSAPDHSNPRARAVANVQNRHEEVQGHNSIIDSICEKDKFDFTYLLQHSTHQEFRQMIGVIEDRIAKTGDQAVSKKASQRISEYNQRPDDEGAKKGVLWWFDMTVFGGMCSKNSEYQYKEYGTDMYSDYCTAYFHWSGA</sequence>
<organism evidence="3 4">
    <name type="scientific">Lentinula raphanica</name>
    <dbReference type="NCBI Taxonomy" id="153919"/>
    <lineage>
        <taxon>Eukaryota</taxon>
        <taxon>Fungi</taxon>
        <taxon>Dikarya</taxon>
        <taxon>Basidiomycota</taxon>
        <taxon>Agaricomycotina</taxon>
        <taxon>Agaricomycetes</taxon>
        <taxon>Agaricomycetidae</taxon>
        <taxon>Agaricales</taxon>
        <taxon>Marasmiineae</taxon>
        <taxon>Omphalotaceae</taxon>
        <taxon>Lentinula</taxon>
    </lineage>
</organism>
<accession>A0AA38UD51</accession>
<proteinExistence type="predicted"/>
<feature type="chain" id="PRO_5041215067" evidence="2">
    <location>
        <begin position="28"/>
        <end position="196"/>
    </location>
</feature>
<evidence type="ECO:0000313" key="3">
    <source>
        <dbReference type="EMBL" id="KAJ3837584.1"/>
    </source>
</evidence>
<dbReference type="Proteomes" id="UP001163846">
    <property type="component" value="Unassembled WGS sequence"/>
</dbReference>
<gene>
    <name evidence="3" type="ORF">F5878DRAFT_661965</name>
</gene>
<feature type="region of interest" description="Disordered" evidence="1">
    <location>
        <begin position="48"/>
        <end position="67"/>
    </location>
</feature>
<keyword evidence="2" id="KW-0732">Signal</keyword>
<feature type="compositionally biased region" description="Low complexity" evidence="1">
    <location>
        <begin position="49"/>
        <end position="60"/>
    </location>
</feature>
<evidence type="ECO:0000313" key="4">
    <source>
        <dbReference type="Proteomes" id="UP001163846"/>
    </source>
</evidence>
<comment type="caution">
    <text evidence="3">The sequence shown here is derived from an EMBL/GenBank/DDBJ whole genome shotgun (WGS) entry which is preliminary data.</text>
</comment>
<reference evidence="3" key="1">
    <citation type="submission" date="2022-08" db="EMBL/GenBank/DDBJ databases">
        <authorList>
            <consortium name="DOE Joint Genome Institute"/>
            <person name="Min B."/>
            <person name="Riley R."/>
            <person name="Sierra-Patev S."/>
            <person name="Naranjo-Ortiz M."/>
            <person name="Looney B."/>
            <person name="Konkel Z."/>
            <person name="Slot J.C."/>
            <person name="Sakamoto Y."/>
            <person name="Steenwyk J.L."/>
            <person name="Rokas A."/>
            <person name="Carro J."/>
            <person name="Camarero S."/>
            <person name="Ferreira P."/>
            <person name="Molpeceres G."/>
            <person name="Ruiz-Duenas F.J."/>
            <person name="Serrano A."/>
            <person name="Henrissat B."/>
            <person name="Drula E."/>
            <person name="Hughes K.W."/>
            <person name="Mata J.L."/>
            <person name="Ishikawa N.K."/>
            <person name="Vargas-Isla R."/>
            <person name="Ushijima S."/>
            <person name="Smith C.A."/>
            <person name="Ahrendt S."/>
            <person name="Andreopoulos W."/>
            <person name="He G."/>
            <person name="Labutti K."/>
            <person name="Lipzen A."/>
            <person name="Ng V."/>
            <person name="Sandor L."/>
            <person name="Barry K."/>
            <person name="Martinez A.T."/>
            <person name="Xiao Y."/>
            <person name="Gibbons J.G."/>
            <person name="Terashima K."/>
            <person name="Hibbett D.S."/>
            <person name="Grigoriev I.V."/>
        </authorList>
    </citation>
    <scope>NUCLEOTIDE SEQUENCE</scope>
    <source>
        <strain evidence="3">TFB9207</strain>
    </source>
</reference>